<dbReference type="Pfam" id="PF13788">
    <property type="entry name" value="DUF4180"/>
    <property type="match status" value="1"/>
</dbReference>
<dbReference type="Proteomes" id="UP000256530">
    <property type="component" value="Unassembled WGS sequence"/>
</dbReference>
<dbReference type="RefSeq" id="WP_016091419.1">
    <property type="nucleotide sequence ID" value="NZ_JBNNUV010000012.1"/>
</dbReference>
<name>A0A3D9VCD9_BACMY</name>
<comment type="caution">
    <text evidence="2">The sequence shown here is derived from an EMBL/GenBank/DDBJ whole genome shotgun (WGS) entry which is preliminary data.</text>
</comment>
<protein>
    <submittedName>
        <fullName evidence="2">Uncharacterized protein DUF4180</fullName>
    </submittedName>
</protein>
<gene>
    <name evidence="2" type="ORF">DET55_10692</name>
</gene>
<proteinExistence type="predicted"/>
<reference evidence="2 3" key="1">
    <citation type="submission" date="2018-08" db="EMBL/GenBank/DDBJ databases">
        <title>Freshwater and sediment microbial communities from various areas in North America, analyzing microbe dynamics in response to fracking.</title>
        <authorList>
            <person name="Lamendella R."/>
        </authorList>
    </citation>
    <scope>NUCLEOTIDE SEQUENCE [LARGE SCALE GENOMIC DNA]</scope>
    <source>
        <strain evidence="2 3">DB-1</strain>
    </source>
</reference>
<dbReference type="EMBL" id="QTTY01000006">
    <property type="protein sequence ID" value="REF39147.1"/>
    <property type="molecule type" value="Genomic_DNA"/>
</dbReference>
<evidence type="ECO:0000313" key="3">
    <source>
        <dbReference type="Proteomes" id="UP000256530"/>
    </source>
</evidence>
<dbReference type="InterPro" id="IPR025438">
    <property type="entry name" value="DUF4180"/>
</dbReference>
<dbReference type="AlphaFoldDB" id="A0A3D9VCD9"/>
<feature type="domain" description="DUF4180" evidence="1">
    <location>
        <begin position="10"/>
        <end position="118"/>
    </location>
</feature>
<organism evidence="2 3">
    <name type="scientific">Bacillus mycoides</name>
    <dbReference type="NCBI Taxonomy" id="1405"/>
    <lineage>
        <taxon>Bacteria</taxon>
        <taxon>Bacillati</taxon>
        <taxon>Bacillota</taxon>
        <taxon>Bacilli</taxon>
        <taxon>Bacillales</taxon>
        <taxon>Bacillaceae</taxon>
        <taxon>Bacillus</taxon>
        <taxon>Bacillus cereus group</taxon>
    </lineage>
</organism>
<evidence type="ECO:0000259" key="1">
    <source>
        <dbReference type="Pfam" id="PF13788"/>
    </source>
</evidence>
<sequence>MEIKKVVIDGINIAVVRNDTVLISDIQSALDFMATVQYEADSKWIVINKSLISESFFDLKTRLAGDILQKFINYSVKIAIVGDFSMYASKSLKDFIYECNKGKDIFFLATEQQAIEKLSSLK</sequence>
<evidence type="ECO:0000313" key="2">
    <source>
        <dbReference type="EMBL" id="REF39147.1"/>
    </source>
</evidence>
<accession>A0A3D9VCD9</accession>